<proteinExistence type="predicted"/>
<dbReference type="Pfam" id="PF01425">
    <property type="entry name" value="Amidase"/>
    <property type="match status" value="1"/>
</dbReference>
<dbReference type="InterPro" id="IPR023631">
    <property type="entry name" value="Amidase_dom"/>
</dbReference>
<dbReference type="PROSITE" id="PS00571">
    <property type="entry name" value="AMIDASES"/>
    <property type="match status" value="1"/>
</dbReference>
<dbReference type="Gene3D" id="3.90.1300.10">
    <property type="entry name" value="Amidase signature (AS) domain"/>
    <property type="match status" value="1"/>
</dbReference>
<accession>A0A6J6GXL8</accession>
<evidence type="ECO:0000313" key="2">
    <source>
        <dbReference type="EMBL" id="CAB4603804.1"/>
    </source>
</evidence>
<dbReference type="PANTHER" id="PTHR11895">
    <property type="entry name" value="TRANSAMIDASE"/>
    <property type="match status" value="1"/>
</dbReference>
<dbReference type="SUPFAM" id="SSF75304">
    <property type="entry name" value="Amidase signature (AS) enzymes"/>
    <property type="match status" value="1"/>
</dbReference>
<organism evidence="2">
    <name type="scientific">freshwater metagenome</name>
    <dbReference type="NCBI Taxonomy" id="449393"/>
    <lineage>
        <taxon>unclassified sequences</taxon>
        <taxon>metagenomes</taxon>
        <taxon>ecological metagenomes</taxon>
    </lineage>
</organism>
<dbReference type="GO" id="GO:0003824">
    <property type="term" value="F:catalytic activity"/>
    <property type="evidence" value="ECO:0007669"/>
    <property type="project" value="InterPro"/>
</dbReference>
<sequence length="458" mass="49005">MTHELSSLTVAQQRELLTSKQVSSRELVDGALARIEQVQPELNCFVEVWADEARERAQFVDISTGGLAGIPIAIKDTSSWLGHKSTAGSRIFEHNVARHTDAVVQKLLTAGAIIVGSTNTPEFAHAGITDNLLWGATRNPHNHERTTGGSSGGSAAAVASGCVALAEGSDMGGSVRIPASWCGIVGLKPSLGRIPMTALPGLFDTLSHHGPLARTVDDVWDFLLATQGPSLSDPFSVLSPLSRPTSTSIDGMSIGLSLDLGCWDVDPDIATAVKETASQLTQFGASVHDVNPHFTIRDGALWLEMWGIFMAAYYGHLVEEHQSIMDPLVVWLIQLGETFSAPDAKRMEIERTDFWNRATAPLHDHDVLICPTMSQAPGPATKIDNMSRPALPDNGLCQTEDMTTIWNLAAPLPVVSVPCGYHTSDKNAGLPIGLQVVGKPGREDQVLAVAAVIEKLRK</sequence>
<evidence type="ECO:0000259" key="1">
    <source>
        <dbReference type="Pfam" id="PF01425"/>
    </source>
</evidence>
<dbReference type="EMBL" id="CAEZUK010000146">
    <property type="protein sequence ID" value="CAB4603804.1"/>
    <property type="molecule type" value="Genomic_DNA"/>
</dbReference>
<dbReference type="InterPro" id="IPR020556">
    <property type="entry name" value="Amidase_CS"/>
</dbReference>
<reference evidence="2" key="1">
    <citation type="submission" date="2020-05" db="EMBL/GenBank/DDBJ databases">
        <authorList>
            <person name="Chiriac C."/>
            <person name="Salcher M."/>
            <person name="Ghai R."/>
            <person name="Kavagutti S V."/>
        </authorList>
    </citation>
    <scope>NUCLEOTIDE SEQUENCE</scope>
</reference>
<dbReference type="InterPro" id="IPR036928">
    <property type="entry name" value="AS_sf"/>
</dbReference>
<name>A0A6J6GXL8_9ZZZZ</name>
<protein>
    <submittedName>
        <fullName evidence="2">Unannotated protein</fullName>
    </submittedName>
</protein>
<dbReference type="PANTHER" id="PTHR11895:SF7">
    <property type="entry name" value="GLUTAMYL-TRNA(GLN) AMIDOTRANSFERASE SUBUNIT A, MITOCHONDRIAL"/>
    <property type="match status" value="1"/>
</dbReference>
<dbReference type="AlphaFoldDB" id="A0A6J6GXL8"/>
<feature type="domain" description="Amidase" evidence="1">
    <location>
        <begin position="26"/>
        <end position="447"/>
    </location>
</feature>
<dbReference type="InterPro" id="IPR000120">
    <property type="entry name" value="Amidase"/>
</dbReference>
<gene>
    <name evidence="2" type="ORF">UFOPK1820_00924</name>
</gene>